<dbReference type="InterPro" id="IPR000073">
    <property type="entry name" value="AB_hydrolase_1"/>
</dbReference>
<dbReference type="Pfam" id="PF12697">
    <property type="entry name" value="Abhydrolase_6"/>
    <property type="match status" value="1"/>
</dbReference>
<dbReference type="GO" id="GO:0052689">
    <property type="term" value="F:carboxylic ester hydrolase activity"/>
    <property type="evidence" value="ECO:0007669"/>
    <property type="project" value="TreeGrafter"/>
</dbReference>
<dbReference type="OrthoDB" id="249225at2"/>
<dbReference type="SUPFAM" id="SSF53474">
    <property type="entry name" value="alpha/beta-Hydrolases"/>
    <property type="match status" value="2"/>
</dbReference>
<keyword evidence="3" id="KW-0378">Hydrolase</keyword>
<evidence type="ECO:0000259" key="2">
    <source>
        <dbReference type="Pfam" id="PF12697"/>
    </source>
</evidence>
<evidence type="ECO:0000313" key="3">
    <source>
        <dbReference type="EMBL" id="QGY05723.1"/>
    </source>
</evidence>
<dbReference type="Proteomes" id="UP000012488">
    <property type="component" value="Chromosome"/>
</dbReference>
<dbReference type="InterPro" id="IPR029058">
    <property type="entry name" value="AB_hydrolase_fold"/>
</dbReference>
<feature type="domain" description="AB hydrolase-1" evidence="1">
    <location>
        <begin position="45"/>
        <end position="167"/>
    </location>
</feature>
<reference evidence="3 4" key="2">
    <citation type="journal article" date="2013" name="Genome Announc.">
        <title>Draft Genome Sequence of Methylobacterium mesophilicum Strain SR1.6/6, Isolated from Citrus sinensis.</title>
        <authorList>
            <person name="Marinho Almeida D."/>
            <person name="Dini-Andreote F."/>
            <person name="Camargo Neves A.A."/>
            <person name="Juca Ramos R.T."/>
            <person name="Andreote F.D."/>
            <person name="Carneiro A.R."/>
            <person name="Oliveira de Souza Lima A."/>
            <person name="Caracciolo Gomes de Sa P.H."/>
            <person name="Ribeiro Barbosa M.S."/>
            <person name="Araujo W.L."/>
            <person name="Silva A."/>
        </authorList>
    </citation>
    <scope>NUCLEOTIDE SEQUENCE [LARGE SCALE GENOMIC DNA]</scope>
    <source>
        <strain evidence="3 4">SR1.6/6</strain>
    </source>
</reference>
<evidence type="ECO:0000259" key="1">
    <source>
        <dbReference type="Pfam" id="PF00561"/>
    </source>
</evidence>
<organism evidence="3 4">
    <name type="scientific">Methylobacterium mesophilicum SR1.6/6</name>
    <dbReference type="NCBI Taxonomy" id="908290"/>
    <lineage>
        <taxon>Bacteria</taxon>
        <taxon>Pseudomonadati</taxon>
        <taxon>Pseudomonadota</taxon>
        <taxon>Alphaproteobacteria</taxon>
        <taxon>Hyphomicrobiales</taxon>
        <taxon>Methylobacteriaceae</taxon>
        <taxon>Methylobacterium</taxon>
    </lineage>
</organism>
<dbReference type="AlphaFoldDB" id="A0A6B9FSQ9"/>
<protein>
    <submittedName>
        <fullName evidence="3">Alpha/beta fold hydrolase</fullName>
    </submittedName>
</protein>
<dbReference type="InterPro" id="IPR053145">
    <property type="entry name" value="AB_hydrolase_Est10"/>
</dbReference>
<gene>
    <name evidence="3" type="ORF">MMSR116_30360</name>
</gene>
<accession>A0A6B9FSQ9</accession>
<dbReference type="PANTHER" id="PTHR43265">
    <property type="entry name" value="ESTERASE ESTD"/>
    <property type="match status" value="1"/>
</dbReference>
<dbReference type="Gene3D" id="3.40.50.1820">
    <property type="entry name" value="alpha/beta hydrolase"/>
    <property type="match status" value="2"/>
</dbReference>
<sequence length="596" mass="62582">MTIEAGSGGARSARADEPFPVTFDGLFGWFHPAAGRRGVVLCGAHGFEQMAAHRPWRALAGDLAAAGCPTLRFDYPGEGDSGDPAELRVAGCVAAIHQAIRFLREMAGVAEITLVGLRLGGAFAALAAEAEAVDRLVLLAPVASGRAYLREMRLRAQTIGRLPDGSVPPQEPDSLDIGGFRMGASFLADLAHLDLARIERSPARSILLLAPEAKALAARLEALGCAVTAGPFPGLAQLVGDPIFASVPEADFSRVTAFAAEAMAVSAPLPAVLQPAHLEGSGWTERPIRSVPGLFGIQCEPRVADPAAATVLFVSTGMTVRSGWGRQTTDLARRLAAEGVASARFDLRGIGDSAGRPDDSRPLFAPDGFADVVAAIDHVAGTGGPIVLVGGCSGAYAAFQALCRDPRIDGALLINLYCFDWDPDQDLDTVIRQTFGSVHTYAGLLAQGSTWRRLLSGKIHVRAIAGALARRGAAAALRRARRAWRPGVPGGSVARRIAGLRRRGAQIRLLYSAGDPGLIAARRHLGRFPGRADRRLGAPVMVIPGVDHNLSSVQAQLELGRALRELLRDVQRVPAARSEEALPAVPSTGLAAPSWM</sequence>
<feature type="domain" description="AB hydrolase-1" evidence="2">
    <location>
        <begin position="311"/>
        <end position="550"/>
    </location>
</feature>
<proteinExistence type="predicted"/>
<dbReference type="KEGG" id="mmes:MMSR116_30360"/>
<dbReference type="Pfam" id="PF00561">
    <property type="entry name" value="Abhydrolase_1"/>
    <property type="match status" value="1"/>
</dbReference>
<evidence type="ECO:0000313" key="4">
    <source>
        <dbReference type="Proteomes" id="UP000012488"/>
    </source>
</evidence>
<dbReference type="EMBL" id="CP043538">
    <property type="protein sequence ID" value="QGY05723.1"/>
    <property type="molecule type" value="Genomic_DNA"/>
</dbReference>
<reference evidence="3 4" key="1">
    <citation type="journal article" date="2012" name="Genet. Mol. Biol.">
        <title>Analysis of 16S rRNA and mxaF genes revealing insights into Methylobacterium niche-specific plant association.</title>
        <authorList>
            <person name="Dourado M.N."/>
            <person name="Andreote F.D."/>
            <person name="Dini-Andreote F."/>
            <person name="Conti R."/>
            <person name="Araujo J.M."/>
            <person name="Araujo W.L."/>
        </authorList>
    </citation>
    <scope>NUCLEOTIDE SEQUENCE [LARGE SCALE GENOMIC DNA]</scope>
    <source>
        <strain evidence="3 4">SR1.6/6</strain>
    </source>
</reference>
<name>A0A6B9FSQ9_9HYPH</name>
<dbReference type="PANTHER" id="PTHR43265:SF1">
    <property type="entry name" value="ESTERASE ESTD"/>
    <property type="match status" value="1"/>
</dbReference>